<evidence type="ECO:0000256" key="7">
    <source>
        <dbReference type="SAM" id="MobiDB-lite"/>
    </source>
</evidence>
<evidence type="ECO:0000256" key="2">
    <source>
        <dbReference type="ARBA" id="ARBA00022670"/>
    </source>
</evidence>
<dbReference type="PANTHER" id="PTHR12411">
    <property type="entry name" value="CYSTEINE PROTEASE FAMILY C1-RELATED"/>
    <property type="match status" value="1"/>
</dbReference>
<dbReference type="InterPro" id="IPR013128">
    <property type="entry name" value="Peptidase_C1A"/>
</dbReference>
<dbReference type="Pfam" id="PF00112">
    <property type="entry name" value="Peptidase_C1"/>
    <property type="match status" value="1"/>
</dbReference>
<feature type="chain" id="PRO_5018718728" evidence="8">
    <location>
        <begin position="20"/>
        <end position="353"/>
    </location>
</feature>
<evidence type="ECO:0000313" key="11">
    <source>
        <dbReference type="EMBL" id="JAD10515.1"/>
    </source>
</evidence>
<keyword evidence="2" id="KW-0645">Protease</keyword>
<keyword evidence="6" id="KW-1015">Disulfide bond</keyword>
<keyword evidence="3" id="KW-0378">Hydrolase</keyword>
<dbReference type="CDD" id="cd02248">
    <property type="entry name" value="Peptidase_C1A"/>
    <property type="match status" value="1"/>
</dbReference>
<dbReference type="GeneID" id="105215942"/>
<dbReference type="AlphaFoldDB" id="A0A0A1XHX3"/>
<dbReference type="PROSITE" id="PS00640">
    <property type="entry name" value="THIOL_PROTEASE_ASN"/>
    <property type="match status" value="1"/>
</dbReference>
<feature type="domain" description="Peptidase C1A papain C-terminal" evidence="9">
    <location>
        <begin position="137"/>
        <end position="352"/>
    </location>
</feature>
<evidence type="ECO:0000256" key="8">
    <source>
        <dbReference type="SAM" id="SignalP"/>
    </source>
</evidence>
<evidence type="ECO:0000256" key="5">
    <source>
        <dbReference type="ARBA" id="ARBA00023145"/>
    </source>
</evidence>
<dbReference type="SMART" id="SM00645">
    <property type="entry name" value="Pept_C1"/>
    <property type="match status" value="1"/>
</dbReference>
<dbReference type="PRINTS" id="PR00705">
    <property type="entry name" value="PAPAIN"/>
</dbReference>
<dbReference type="EMBL" id="GBXI01003777">
    <property type="protein sequence ID" value="JAD10515.1"/>
    <property type="molecule type" value="Transcribed_RNA"/>
</dbReference>
<comment type="similarity">
    <text evidence="1">Belongs to the peptidase C1 family.</text>
</comment>
<dbReference type="InterPro" id="IPR000169">
    <property type="entry name" value="Pept_cys_AS"/>
</dbReference>
<dbReference type="InterPro" id="IPR025660">
    <property type="entry name" value="Pept_his_AS"/>
</dbReference>
<dbReference type="MEROPS" id="C01.A28"/>
<keyword evidence="8" id="KW-0732">Signal</keyword>
<organism evidence="11">
    <name type="scientific">Zeugodacus cucurbitae</name>
    <name type="common">Melon fruit fly</name>
    <name type="synonym">Bactrocera cucurbitae</name>
    <dbReference type="NCBI Taxonomy" id="28588"/>
    <lineage>
        <taxon>Eukaryota</taxon>
        <taxon>Metazoa</taxon>
        <taxon>Ecdysozoa</taxon>
        <taxon>Arthropoda</taxon>
        <taxon>Hexapoda</taxon>
        <taxon>Insecta</taxon>
        <taxon>Pterygota</taxon>
        <taxon>Neoptera</taxon>
        <taxon>Endopterygota</taxon>
        <taxon>Diptera</taxon>
        <taxon>Brachycera</taxon>
        <taxon>Muscomorpha</taxon>
        <taxon>Tephritoidea</taxon>
        <taxon>Tephritidae</taxon>
        <taxon>Zeugodacus</taxon>
        <taxon>Zeugodacus</taxon>
    </lineage>
</organism>
<evidence type="ECO:0000256" key="6">
    <source>
        <dbReference type="ARBA" id="ARBA00023157"/>
    </source>
</evidence>
<dbReference type="PROSITE" id="PS00139">
    <property type="entry name" value="THIOL_PROTEASE_CYS"/>
    <property type="match status" value="1"/>
</dbReference>
<name>A0A0A1XHX3_ZEUCU</name>
<protein>
    <submittedName>
        <fullName evidence="11">Cathepsin L1</fullName>
    </submittedName>
</protein>
<dbReference type="InterPro" id="IPR039417">
    <property type="entry name" value="Peptidase_C1A_papain-like"/>
</dbReference>
<reference evidence="11" key="1">
    <citation type="submission" date="2014-11" db="EMBL/GenBank/DDBJ databases">
        <authorList>
            <person name="Geib S."/>
        </authorList>
    </citation>
    <scope>NUCLEOTIDE SEQUENCE</scope>
</reference>
<dbReference type="OrthoDB" id="10253408at2759"/>
<dbReference type="GO" id="GO:0008234">
    <property type="term" value="F:cysteine-type peptidase activity"/>
    <property type="evidence" value="ECO:0007669"/>
    <property type="project" value="UniProtKB-KW"/>
</dbReference>
<dbReference type="FunFam" id="3.90.70.10:FF:000109">
    <property type="entry name" value="Cysteine protease"/>
    <property type="match status" value="1"/>
</dbReference>
<feature type="region of interest" description="Disordered" evidence="7">
    <location>
        <begin position="117"/>
        <end position="137"/>
    </location>
</feature>
<reference evidence="11" key="2">
    <citation type="journal article" date="2015" name="Gigascience">
        <title>Reconstructing a comprehensive transcriptome assembly of a white-pupal translocated strain of the pest fruit fly Bactrocera cucurbitae.</title>
        <authorList>
            <person name="Sim S.B."/>
            <person name="Calla B."/>
            <person name="Hall B."/>
            <person name="DeRego T."/>
            <person name="Geib S.M."/>
        </authorList>
    </citation>
    <scope>NUCLEOTIDE SEQUENCE</scope>
</reference>
<evidence type="ECO:0000256" key="1">
    <source>
        <dbReference type="ARBA" id="ARBA00008455"/>
    </source>
</evidence>
<keyword evidence="4" id="KW-0788">Thiol protease</keyword>
<evidence type="ECO:0000259" key="9">
    <source>
        <dbReference type="SMART" id="SM00645"/>
    </source>
</evidence>
<dbReference type="GO" id="GO:0006508">
    <property type="term" value="P:proteolysis"/>
    <property type="evidence" value="ECO:0007669"/>
    <property type="project" value="UniProtKB-KW"/>
</dbReference>
<feature type="signal peptide" evidence="8">
    <location>
        <begin position="1"/>
        <end position="19"/>
    </location>
</feature>
<dbReference type="InterPro" id="IPR025661">
    <property type="entry name" value="Pept_asp_AS"/>
</dbReference>
<dbReference type="InterPro" id="IPR038765">
    <property type="entry name" value="Papain-like_cys_pep_sf"/>
</dbReference>
<dbReference type="InterPro" id="IPR013201">
    <property type="entry name" value="Prot_inhib_I29"/>
</dbReference>
<dbReference type="PROSITE" id="PS00639">
    <property type="entry name" value="THIOL_PROTEASE_HIS"/>
    <property type="match status" value="1"/>
</dbReference>
<gene>
    <name evidence="11" type="primary">CTSL1_1</name>
    <name evidence="11" type="ORF">g.6804</name>
</gene>
<proteinExistence type="inferred from homology"/>
<evidence type="ECO:0000259" key="10">
    <source>
        <dbReference type="SMART" id="SM00848"/>
    </source>
</evidence>
<dbReference type="SUPFAM" id="SSF54001">
    <property type="entry name" value="Cysteine proteinases"/>
    <property type="match status" value="1"/>
</dbReference>
<dbReference type="SMART" id="SM00848">
    <property type="entry name" value="Inhibitor_I29"/>
    <property type="match status" value="1"/>
</dbReference>
<evidence type="ECO:0000256" key="4">
    <source>
        <dbReference type="ARBA" id="ARBA00022807"/>
    </source>
</evidence>
<evidence type="ECO:0000256" key="3">
    <source>
        <dbReference type="ARBA" id="ARBA00022801"/>
    </source>
</evidence>
<sequence>MRFGSVVWLLPLFFALAAAQIGFQNVFNLPKNVGNTVKETVSGAFKTENYGEFFKTYGKAAWSEAEKKVHEAEYLLSQQLVDLTNAGKKGYTLGMNAFAAVTNAEFLKFFTGNSKSATGESKASADREEAAPPTTKVPDAFDWRTKGGVTPVKFQDECGSCWAFATTGAIEGHVFRSTKKLPNLSEQNLIDCGPLDYGLNGCDGGYQEYAFAFIKDQQKGVQNSASYAYANKQDKCKYNAANKAAEIKGFAVIKPKDEKTMKAVLATWGPLACSVYAPKSLLLYKEGTYADEECNKGEVNHAVLVVGYGSENGKEHWIVKNSWGKEWGEGGYFRLPLGSNYCGIALECSYPIV</sequence>
<keyword evidence="5" id="KW-0865">Zymogen</keyword>
<dbReference type="InterPro" id="IPR000668">
    <property type="entry name" value="Peptidase_C1A_C"/>
</dbReference>
<accession>A0A0A1XHX3</accession>
<feature type="domain" description="Cathepsin propeptide inhibitor" evidence="10">
    <location>
        <begin position="50"/>
        <end position="106"/>
    </location>
</feature>
<dbReference type="Gene3D" id="3.90.70.10">
    <property type="entry name" value="Cysteine proteinases"/>
    <property type="match status" value="1"/>
</dbReference>